<evidence type="ECO:0000256" key="8">
    <source>
        <dbReference type="ARBA" id="ARBA00022692"/>
    </source>
</evidence>
<evidence type="ECO:0000256" key="12">
    <source>
        <dbReference type="RuleBase" id="RU363112"/>
    </source>
</evidence>
<dbReference type="EMBL" id="MU838998">
    <property type="protein sequence ID" value="KAK1771729.1"/>
    <property type="molecule type" value="Genomic_DNA"/>
</dbReference>
<dbReference type="Pfam" id="PF04188">
    <property type="entry name" value="Mannosyl_trans2"/>
    <property type="match status" value="1"/>
</dbReference>
<evidence type="ECO:0000256" key="10">
    <source>
        <dbReference type="ARBA" id="ARBA00022989"/>
    </source>
</evidence>
<reference evidence="13" key="1">
    <citation type="submission" date="2023-06" db="EMBL/GenBank/DDBJ databases">
        <title>Genome-scale phylogeny and comparative genomics of the fungal order Sordariales.</title>
        <authorList>
            <consortium name="Lawrence Berkeley National Laboratory"/>
            <person name="Hensen N."/>
            <person name="Bonometti L."/>
            <person name="Westerberg I."/>
            <person name="Brannstrom I.O."/>
            <person name="Guillou S."/>
            <person name="Cros-Aarteil S."/>
            <person name="Calhoun S."/>
            <person name="Haridas S."/>
            <person name="Kuo A."/>
            <person name="Mondo S."/>
            <person name="Pangilinan J."/>
            <person name="Riley R."/>
            <person name="Labutti K."/>
            <person name="Andreopoulos B."/>
            <person name="Lipzen A."/>
            <person name="Chen C."/>
            <person name="Yanf M."/>
            <person name="Daum C."/>
            <person name="Ng V."/>
            <person name="Clum A."/>
            <person name="Steindorff A."/>
            <person name="Ohm R."/>
            <person name="Martin F."/>
            <person name="Silar P."/>
            <person name="Natvig D."/>
            <person name="Lalanne C."/>
            <person name="Gautier V."/>
            <person name="Ament-Velasquez S.L."/>
            <person name="Kruys A."/>
            <person name="Hutchinson M.I."/>
            <person name="Powell A.J."/>
            <person name="Barry K."/>
            <person name="Miller A.N."/>
            <person name="Grigoriev I.V."/>
            <person name="Debuchy R."/>
            <person name="Gladieux P."/>
            <person name="Thoren M.H."/>
            <person name="Johannesson H."/>
        </authorList>
    </citation>
    <scope>NUCLEOTIDE SEQUENCE</scope>
    <source>
        <strain evidence="13">8032-3</strain>
    </source>
</reference>
<keyword evidence="7 12" id="KW-0808">Transferase</keyword>
<evidence type="ECO:0000256" key="4">
    <source>
        <dbReference type="ARBA" id="ARBA00013795"/>
    </source>
</evidence>
<accession>A0AAJ0C7S7</accession>
<dbReference type="PANTHER" id="PTHR12468">
    <property type="entry name" value="GPI MANNOSYLTRANSFERASE 2"/>
    <property type="match status" value="1"/>
</dbReference>
<gene>
    <name evidence="13" type="ORF">QBC33DRAFT_164733</name>
</gene>
<dbReference type="GO" id="GO:0031501">
    <property type="term" value="C:mannosyltransferase complex"/>
    <property type="evidence" value="ECO:0007669"/>
    <property type="project" value="TreeGrafter"/>
</dbReference>
<keyword evidence="11 12" id="KW-0472">Membrane</keyword>
<feature type="transmembrane region" description="Helical" evidence="12">
    <location>
        <begin position="401"/>
        <end position="420"/>
    </location>
</feature>
<dbReference type="GO" id="GO:0004376">
    <property type="term" value="F:GPI mannosyltransferase activity"/>
    <property type="evidence" value="ECO:0007669"/>
    <property type="project" value="InterPro"/>
</dbReference>
<dbReference type="EC" id="2.4.1.-" evidence="12"/>
<dbReference type="GO" id="GO:0000009">
    <property type="term" value="F:alpha-1,6-mannosyltransferase activity"/>
    <property type="evidence" value="ECO:0007669"/>
    <property type="project" value="InterPro"/>
</dbReference>
<dbReference type="GeneID" id="85305454"/>
<feature type="transmembrane region" description="Helical" evidence="12">
    <location>
        <begin position="242"/>
        <end position="265"/>
    </location>
</feature>
<proteinExistence type="inferred from homology"/>
<evidence type="ECO:0000313" key="14">
    <source>
        <dbReference type="Proteomes" id="UP001244011"/>
    </source>
</evidence>
<feature type="transmembrane region" description="Helical" evidence="12">
    <location>
        <begin position="81"/>
        <end position="103"/>
    </location>
</feature>
<evidence type="ECO:0000256" key="1">
    <source>
        <dbReference type="ARBA" id="ARBA00004477"/>
    </source>
</evidence>
<name>A0AAJ0C7S7_9PEZI</name>
<feature type="transmembrane region" description="Helical" evidence="12">
    <location>
        <begin position="303"/>
        <end position="323"/>
    </location>
</feature>
<feature type="transmembrane region" description="Helical" evidence="12">
    <location>
        <begin position="12"/>
        <end position="34"/>
    </location>
</feature>
<comment type="pathway">
    <text evidence="2 12">Glycolipid biosynthesis; glycosylphosphatidylinositol-anchor biosynthesis.</text>
</comment>
<comment type="caution">
    <text evidence="13">The sequence shown here is derived from an EMBL/GenBank/DDBJ whole genome shotgun (WGS) entry which is preliminary data.</text>
</comment>
<dbReference type="GO" id="GO:0006506">
    <property type="term" value="P:GPI anchor biosynthetic process"/>
    <property type="evidence" value="ECO:0007669"/>
    <property type="project" value="UniProtKB-KW"/>
</dbReference>
<feature type="transmembrane region" description="Helical" evidence="12">
    <location>
        <begin position="142"/>
        <end position="164"/>
    </location>
</feature>
<keyword evidence="9 12" id="KW-0256">Endoplasmic reticulum</keyword>
<evidence type="ECO:0000256" key="3">
    <source>
        <dbReference type="ARBA" id="ARBA00008698"/>
    </source>
</evidence>
<dbReference type="RefSeq" id="XP_060287942.1">
    <property type="nucleotide sequence ID" value="XM_060422267.1"/>
</dbReference>
<evidence type="ECO:0000256" key="6">
    <source>
        <dbReference type="ARBA" id="ARBA00022676"/>
    </source>
</evidence>
<dbReference type="PROSITE" id="PS51257">
    <property type="entry name" value="PROKAR_LIPOPROTEIN"/>
    <property type="match status" value="1"/>
</dbReference>
<keyword evidence="6 12" id="KW-0328">Glycosyltransferase</keyword>
<keyword evidence="10 12" id="KW-1133">Transmembrane helix</keyword>
<keyword evidence="5 12" id="KW-0337">GPI-anchor biosynthesis</keyword>
<evidence type="ECO:0000256" key="5">
    <source>
        <dbReference type="ARBA" id="ARBA00022502"/>
    </source>
</evidence>
<feature type="transmembrane region" description="Helical" evidence="12">
    <location>
        <begin position="194"/>
        <end position="222"/>
    </location>
</feature>
<comment type="similarity">
    <text evidence="3 12">Belongs to the PIGV family.</text>
</comment>
<evidence type="ECO:0000256" key="9">
    <source>
        <dbReference type="ARBA" id="ARBA00022824"/>
    </source>
</evidence>
<dbReference type="GO" id="GO:0005789">
    <property type="term" value="C:endoplasmic reticulum membrane"/>
    <property type="evidence" value="ECO:0007669"/>
    <property type="project" value="UniProtKB-SubCell"/>
</dbReference>
<evidence type="ECO:0000256" key="11">
    <source>
        <dbReference type="ARBA" id="ARBA00023136"/>
    </source>
</evidence>
<dbReference type="InterPro" id="IPR007315">
    <property type="entry name" value="PIG-V/Gpi18"/>
</dbReference>
<dbReference type="Proteomes" id="UP001244011">
    <property type="component" value="Unassembled WGS sequence"/>
</dbReference>
<comment type="function">
    <text evidence="12">Mannosyltransferase involved in glycosylphosphatidylinositol-anchor biosynthesis.</text>
</comment>
<keyword evidence="8 12" id="KW-0812">Transmembrane</keyword>
<comment type="subcellular location">
    <subcellularLocation>
        <location evidence="1 12">Endoplasmic reticulum membrane</location>
        <topology evidence="1 12">Multi-pass membrane protein</topology>
    </subcellularLocation>
</comment>
<evidence type="ECO:0000256" key="2">
    <source>
        <dbReference type="ARBA" id="ARBA00004687"/>
    </source>
</evidence>
<dbReference type="PANTHER" id="PTHR12468:SF2">
    <property type="entry name" value="GPI MANNOSYLTRANSFERASE 2"/>
    <property type="match status" value="1"/>
</dbReference>
<sequence>MPTRNPVRALVVAFAAWKTFLLAIAVGSCVGVAYDTSASLALDGVGVGNSSTPTLVSRLTSWDAIYFTQIARRGYLFEQEWAFGSGLPIAIFYLGKVLTALGIETGGYLQPLVGILVANASHLLSVLVLYRLGQVVFRDARLALVAASLHIFSPAGLFLSAPYAESSFSLLSFTGHLLFAESCRNGRRPGSRDALILLAGISFGLATLFRSNGILNGVLFAWQFAQQLARPVRHPMAAIRSLLVLGIGGLCVAAGSIGPQLVAYWRFCSSAPEANLRPWCQSYLPSIYTFVQEHYWNVGFLRYWTFPNVPLFLLAAPMLYILTKSGLDQIVSSTVAHSGEATQVAGVLQSAATAQVLLALLAVTNYHVQVITRLSSGSPLWYLWLARRLSSRETSDGGKGVVRFMIMYAAIQGVLFASFLPPA</sequence>
<dbReference type="AlphaFoldDB" id="A0AAJ0C7S7"/>
<keyword evidence="14" id="KW-1185">Reference proteome</keyword>
<evidence type="ECO:0000256" key="7">
    <source>
        <dbReference type="ARBA" id="ARBA00022679"/>
    </source>
</evidence>
<evidence type="ECO:0000313" key="13">
    <source>
        <dbReference type="EMBL" id="KAK1771729.1"/>
    </source>
</evidence>
<organism evidence="13 14">
    <name type="scientific">Phialemonium atrogriseum</name>
    <dbReference type="NCBI Taxonomy" id="1093897"/>
    <lineage>
        <taxon>Eukaryota</taxon>
        <taxon>Fungi</taxon>
        <taxon>Dikarya</taxon>
        <taxon>Ascomycota</taxon>
        <taxon>Pezizomycotina</taxon>
        <taxon>Sordariomycetes</taxon>
        <taxon>Sordariomycetidae</taxon>
        <taxon>Cephalothecales</taxon>
        <taxon>Cephalothecaceae</taxon>
        <taxon>Phialemonium</taxon>
    </lineage>
</organism>
<feature type="transmembrane region" description="Helical" evidence="12">
    <location>
        <begin position="109"/>
        <end position="130"/>
    </location>
</feature>
<protein>
    <recommendedName>
        <fullName evidence="4 12">GPI mannosyltransferase 2</fullName>
        <ecNumber evidence="12">2.4.1.-</ecNumber>
    </recommendedName>
</protein>